<evidence type="ECO:0000313" key="2">
    <source>
        <dbReference type="Proteomes" id="UP001176941"/>
    </source>
</evidence>
<gene>
    <name evidence="1" type="ORF">MRATA1EN1_LOCUS23893</name>
</gene>
<accession>A0ABN8ZRU6</accession>
<keyword evidence="2" id="KW-1185">Reference proteome</keyword>
<dbReference type="Proteomes" id="UP001176941">
    <property type="component" value="Chromosome 4"/>
</dbReference>
<organism evidence="1 2">
    <name type="scientific">Rangifer tarandus platyrhynchus</name>
    <name type="common">Svalbard reindeer</name>
    <dbReference type="NCBI Taxonomy" id="3082113"/>
    <lineage>
        <taxon>Eukaryota</taxon>
        <taxon>Metazoa</taxon>
        <taxon>Chordata</taxon>
        <taxon>Craniata</taxon>
        <taxon>Vertebrata</taxon>
        <taxon>Euteleostomi</taxon>
        <taxon>Mammalia</taxon>
        <taxon>Eutheria</taxon>
        <taxon>Laurasiatheria</taxon>
        <taxon>Artiodactyla</taxon>
        <taxon>Ruminantia</taxon>
        <taxon>Pecora</taxon>
        <taxon>Cervidae</taxon>
        <taxon>Odocoileinae</taxon>
        <taxon>Rangifer</taxon>
    </lineage>
</organism>
<protein>
    <submittedName>
        <fullName evidence="1">Uncharacterized protein</fullName>
    </submittedName>
</protein>
<proteinExistence type="predicted"/>
<name>A0ABN8ZRU6_RANTA</name>
<dbReference type="EMBL" id="OX459940">
    <property type="protein sequence ID" value="CAI9174931.1"/>
    <property type="molecule type" value="Genomic_DNA"/>
</dbReference>
<evidence type="ECO:0000313" key="1">
    <source>
        <dbReference type="EMBL" id="CAI9174931.1"/>
    </source>
</evidence>
<sequence>MHATPSPLCPCPHLECSLSSGFAFSQLLPRLPFGRDSFMPPFYLSERPRFCLVFALVPFGDRALSGPALCTESICRPVLSWGEVCPSLPRVAHQLAGVGRCGPPSCCGGLAVCRSSHPGVHSAANTAFRNLTSQATSCLTQSSGSSLPFGVKAELVTVT</sequence>
<reference evidence="1" key="1">
    <citation type="submission" date="2023-04" db="EMBL/GenBank/DDBJ databases">
        <authorList>
            <consortium name="ELIXIR-Norway"/>
        </authorList>
    </citation>
    <scope>NUCLEOTIDE SEQUENCE [LARGE SCALE GENOMIC DNA]</scope>
</reference>